<gene>
    <name evidence="1" type="ORF">PV06_11162</name>
</gene>
<organism evidence="1 2">
    <name type="scientific">Exophiala oligosperma</name>
    <dbReference type="NCBI Taxonomy" id="215243"/>
    <lineage>
        <taxon>Eukaryota</taxon>
        <taxon>Fungi</taxon>
        <taxon>Dikarya</taxon>
        <taxon>Ascomycota</taxon>
        <taxon>Pezizomycotina</taxon>
        <taxon>Eurotiomycetes</taxon>
        <taxon>Chaetothyriomycetidae</taxon>
        <taxon>Chaetothyriales</taxon>
        <taxon>Herpotrichiellaceae</taxon>
        <taxon>Exophiala</taxon>
    </lineage>
</organism>
<dbReference type="AlphaFoldDB" id="A0A0D2D314"/>
<protein>
    <submittedName>
        <fullName evidence="1">Uncharacterized protein</fullName>
    </submittedName>
</protein>
<dbReference type="Proteomes" id="UP000053342">
    <property type="component" value="Unassembled WGS sequence"/>
</dbReference>
<accession>A0A0D2D314</accession>
<keyword evidence="2" id="KW-1185">Reference proteome</keyword>
<dbReference type="EMBL" id="KN847351">
    <property type="protein sequence ID" value="KIW36650.1"/>
    <property type="molecule type" value="Genomic_DNA"/>
</dbReference>
<evidence type="ECO:0000313" key="2">
    <source>
        <dbReference type="Proteomes" id="UP000053342"/>
    </source>
</evidence>
<sequence>MSQADLRALKEVIEEIDAQYINHDMYESDLIPVEWKVKEAEKNLYEDLTGEAFLDPAWSEGDGRSSPKVVPQLPSIGTKMRTTESPHQPNLPLDGAIVEDANMYSAGGIDSRSMSRYTL</sequence>
<reference evidence="1 2" key="1">
    <citation type="submission" date="2015-01" db="EMBL/GenBank/DDBJ databases">
        <title>The Genome Sequence of Exophiala oligosperma CBS72588.</title>
        <authorList>
            <consortium name="The Broad Institute Genomics Platform"/>
            <person name="Cuomo C."/>
            <person name="de Hoog S."/>
            <person name="Gorbushina A."/>
            <person name="Stielow B."/>
            <person name="Teixiera M."/>
            <person name="Abouelleil A."/>
            <person name="Chapman S.B."/>
            <person name="Priest M."/>
            <person name="Young S.K."/>
            <person name="Wortman J."/>
            <person name="Nusbaum C."/>
            <person name="Birren B."/>
        </authorList>
    </citation>
    <scope>NUCLEOTIDE SEQUENCE [LARGE SCALE GENOMIC DNA]</scope>
    <source>
        <strain evidence="1 2">CBS 72588</strain>
    </source>
</reference>
<evidence type="ECO:0000313" key="1">
    <source>
        <dbReference type="EMBL" id="KIW36650.1"/>
    </source>
</evidence>
<name>A0A0D2D314_9EURO</name>
<proteinExistence type="predicted"/>
<dbReference type="HOGENOM" id="CLU_2061502_0_0_1"/>
<dbReference type="VEuPathDB" id="FungiDB:PV06_11162"/>
<dbReference type="OrthoDB" id="4157125at2759"/>
<dbReference type="RefSeq" id="XP_016256866.1">
    <property type="nucleotide sequence ID" value="XM_016412790.1"/>
</dbReference>
<dbReference type="GeneID" id="27363236"/>